<dbReference type="GO" id="GO:0005524">
    <property type="term" value="F:ATP binding"/>
    <property type="evidence" value="ECO:0007669"/>
    <property type="project" value="InterPro"/>
</dbReference>
<dbReference type="SUPFAM" id="SSF48371">
    <property type="entry name" value="ARM repeat"/>
    <property type="match status" value="1"/>
</dbReference>
<comment type="similarity">
    <text evidence="1">Belongs to the protein kinase superfamily.</text>
</comment>
<proteinExistence type="inferred from homology"/>
<dbReference type="OrthoDB" id="5870215at2759"/>
<sequence length="659" mass="73217">MGSLLWMLPSLPELLASLMGAQESANRRQDEVIDVDDEVPQDAAAYKLWTHIHPAVRNKRVPCTIFIRKLENNDEALKYFENGIKLLKQLKHPNILKFLEGACTTSDVSLITERVRMLDLSLKSMSIVEIQSGLRHILEALLFLHNKACMSHNNISPSSIFVCSNGEWKLGGFEFTSSPNLSIEFTRSKFYTSVRPKEFILPEDQKPGDALQHFSDDSYGFGKLIDYALQNSDESDEVVHRLKDIAEQLTATDPAARLPLSDVLDNPALSNDLTELISFCNTIQIKDVEEKNVFYGNVVARLRSLPGDVVARRLCRLLLSRYVLLEPKSHSELYPYLLVPAEDAEGILSREDYDTYMVPELLRLFRVRESAVRIALLSQFGRFAQYLPRDRLEGFVTDEVVQGCHDCDNSLVSSSLRALATLVDILGAEAVCPWTIAKKFGNGSPQKVRSPKSVFGIGFRRMESASFSRTESTSGVEIGKANGLEKSASVPSINSEKEWAEEKADWNNDFSWSSDWKDTDEPAPVETPEKTIPADSKTVSKSSKPLKLHAPISKKNSATDTKKANVIGSEFEINVMPRKSIEDDLFADLTPNIPTPTPLIEKLKALQTTAHAEPPVAGISSKFAMVETPEDTSGWDENEDISITSAGDSVSTVCTRGNA</sequence>
<dbReference type="SMART" id="SM00220">
    <property type="entry name" value="S_TKc"/>
    <property type="match status" value="1"/>
</dbReference>
<evidence type="ECO:0000256" key="2">
    <source>
        <dbReference type="SAM" id="MobiDB-lite"/>
    </source>
</evidence>
<dbReference type="EMBL" id="JARK01001457">
    <property type="protein sequence ID" value="EYB99592.1"/>
    <property type="molecule type" value="Genomic_DNA"/>
</dbReference>
<dbReference type="InterPro" id="IPR011989">
    <property type="entry name" value="ARM-like"/>
</dbReference>
<name>A0A016TA75_9BILA</name>
<reference evidence="6" key="1">
    <citation type="journal article" date="2015" name="Nat. Genet.">
        <title>The genome and transcriptome of the zoonotic hookworm Ancylostoma ceylanicum identify infection-specific gene families.</title>
        <authorList>
            <person name="Schwarz E.M."/>
            <person name="Hu Y."/>
            <person name="Antoshechkin I."/>
            <person name="Miller M.M."/>
            <person name="Sternberg P.W."/>
            <person name="Aroian R.V."/>
        </authorList>
    </citation>
    <scope>NUCLEOTIDE SEQUENCE</scope>
    <source>
        <strain evidence="6">HY135</strain>
    </source>
</reference>
<evidence type="ECO:0000256" key="3">
    <source>
        <dbReference type="SAM" id="SignalP"/>
    </source>
</evidence>
<dbReference type="SUPFAM" id="SSF56112">
    <property type="entry name" value="Protein kinase-like (PK-like)"/>
    <property type="match status" value="1"/>
</dbReference>
<feature type="region of interest" description="Disordered" evidence="2">
    <location>
        <begin position="510"/>
        <end position="561"/>
    </location>
</feature>
<dbReference type="PANTHER" id="PTHR12984:SF15">
    <property type="entry name" value="PROTEIN-ASSOCIATING WITH THE CARBOXYL-TERMINAL DOMAIN OF EZRIN"/>
    <property type="match status" value="1"/>
</dbReference>
<gene>
    <name evidence="5" type="primary">Acey_s0121.g1024</name>
    <name evidence="5" type="ORF">Y032_0121g1024</name>
</gene>
<evidence type="ECO:0000256" key="1">
    <source>
        <dbReference type="ARBA" id="ARBA00038349"/>
    </source>
</evidence>
<dbReference type="Pfam" id="PF00069">
    <property type="entry name" value="Pkinase"/>
    <property type="match status" value="1"/>
</dbReference>
<feature type="signal peptide" evidence="3">
    <location>
        <begin position="1"/>
        <end position="16"/>
    </location>
</feature>
<dbReference type="Gene3D" id="1.10.510.10">
    <property type="entry name" value="Transferase(Phosphotransferase) domain 1"/>
    <property type="match status" value="1"/>
</dbReference>
<dbReference type="GO" id="GO:0004672">
    <property type="term" value="F:protein kinase activity"/>
    <property type="evidence" value="ECO:0007669"/>
    <property type="project" value="InterPro"/>
</dbReference>
<protein>
    <recommendedName>
        <fullName evidence="4">Protein kinase domain-containing protein</fullName>
    </recommendedName>
</protein>
<dbReference type="AlphaFoldDB" id="A0A016TA75"/>
<feature type="compositionally biased region" description="Acidic residues" evidence="2">
    <location>
        <begin position="628"/>
        <end position="640"/>
    </location>
</feature>
<dbReference type="InterPro" id="IPR000719">
    <property type="entry name" value="Prot_kinase_dom"/>
</dbReference>
<evidence type="ECO:0000259" key="4">
    <source>
        <dbReference type="PROSITE" id="PS50011"/>
    </source>
</evidence>
<feature type="chain" id="PRO_5001487210" description="Protein kinase domain-containing protein" evidence="3">
    <location>
        <begin position="17"/>
        <end position="659"/>
    </location>
</feature>
<evidence type="ECO:0000313" key="5">
    <source>
        <dbReference type="EMBL" id="EYB99592.1"/>
    </source>
</evidence>
<dbReference type="InterPro" id="IPR016024">
    <property type="entry name" value="ARM-type_fold"/>
</dbReference>
<evidence type="ECO:0000313" key="6">
    <source>
        <dbReference type="Proteomes" id="UP000024635"/>
    </source>
</evidence>
<dbReference type="InterPro" id="IPR051177">
    <property type="entry name" value="CIK-Related_Protein"/>
</dbReference>
<dbReference type="STRING" id="53326.A0A016TA75"/>
<organism evidence="5 6">
    <name type="scientific">Ancylostoma ceylanicum</name>
    <dbReference type="NCBI Taxonomy" id="53326"/>
    <lineage>
        <taxon>Eukaryota</taxon>
        <taxon>Metazoa</taxon>
        <taxon>Ecdysozoa</taxon>
        <taxon>Nematoda</taxon>
        <taxon>Chromadorea</taxon>
        <taxon>Rhabditida</taxon>
        <taxon>Rhabditina</taxon>
        <taxon>Rhabditomorpha</taxon>
        <taxon>Strongyloidea</taxon>
        <taxon>Ancylostomatidae</taxon>
        <taxon>Ancylostomatinae</taxon>
        <taxon>Ancylostoma</taxon>
    </lineage>
</organism>
<dbReference type="PROSITE" id="PS50011">
    <property type="entry name" value="PROTEIN_KINASE_DOM"/>
    <property type="match status" value="1"/>
</dbReference>
<feature type="region of interest" description="Disordered" evidence="2">
    <location>
        <begin position="628"/>
        <end position="647"/>
    </location>
</feature>
<dbReference type="InterPro" id="IPR011009">
    <property type="entry name" value="Kinase-like_dom_sf"/>
</dbReference>
<dbReference type="PANTHER" id="PTHR12984">
    <property type="entry name" value="SCY1-RELATED S/T PROTEIN KINASE-LIKE"/>
    <property type="match status" value="1"/>
</dbReference>
<comment type="caution">
    <text evidence="5">The sequence shown here is derived from an EMBL/GenBank/DDBJ whole genome shotgun (WGS) entry which is preliminary data.</text>
</comment>
<feature type="domain" description="Protein kinase" evidence="4">
    <location>
        <begin position="8"/>
        <end position="337"/>
    </location>
</feature>
<keyword evidence="3" id="KW-0732">Signal</keyword>
<accession>A0A016TA75</accession>
<keyword evidence="6" id="KW-1185">Reference proteome</keyword>
<dbReference type="Proteomes" id="UP000024635">
    <property type="component" value="Unassembled WGS sequence"/>
</dbReference>
<dbReference type="Gene3D" id="1.25.10.10">
    <property type="entry name" value="Leucine-rich Repeat Variant"/>
    <property type="match status" value="1"/>
</dbReference>
<dbReference type="Gene3D" id="3.30.200.20">
    <property type="entry name" value="Phosphorylase Kinase, domain 1"/>
    <property type="match status" value="1"/>
</dbReference>